<protein>
    <submittedName>
        <fullName evidence="2">Uncharacterized protein</fullName>
    </submittedName>
</protein>
<evidence type="ECO:0000313" key="3">
    <source>
        <dbReference type="Proteomes" id="UP000054845"/>
    </source>
</evidence>
<evidence type="ECO:0000256" key="1">
    <source>
        <dbReference type="SAM" id="Phobius"/>
    </source>
</evidence>
<keyword evidence="3" id="KW-1185">Reference proteome</keyword>
<keyword evidence="1" id="KW-0812">Transmembrane</keyword>
<evidence type="ECO:0000313" key="2">
    <source>
        <dbReference type="EMBL" id="CEH13822.1"/>
    </source>
</evidence>
<reference evidence="2 3" key="1">
    <citation type="submission" date="2014-09" db="EMBL/GenBank/DDBJ databases">
        <authorList>
            <person name="Magalhaes I.L.F."/>
            <person name="Oliveira U."/>
            <person name="Santos F.R."/>
            <person name="Vidigal T.H.D.A."/>
            <person name="Brescovit A.D."/>
            <person name="Santos A.J."/>
        </authorList>
    </citation>
    <scope>NUCLEOTIDE SEQUENCE [LARGE SCALE GENOMIC DNA]</scope>
</reference>
<dbReference type="Proteomes" id="UP000054845">
    <property type="component" value="Unassembled WGS sequence"/>
</dbReference>
<keyword evidence="1" id="KW-1133">Transmembrane helix</keyword>
<dbReference type="EMBL" id="CCYA01000232">
    <property type="protein sequence ID" value="CEH13822.1"/>
    <property type="molecule type" value="Genomic_DNA"/>
</dbReference>
<feature type="transmembrane region" description="Helical" evidence="1">
    <location>
        <begin position="7"/>
        <end position="28"/>
    </location>
</feature>
<name>A0A0P1BCR7_9BASI</name>
<organism evidence="2 3">
    <name type="scientific">Ceraceosorus bombacis</name>
    <dbReference type="NCBI Taxonomy" id="401625"/>
    <lineage>
        <taxon>Eukaryota</taxon>
        <taxon>Fungi</taxon>
        <taxon>Dikarya</taxon>
        <taxon>Basidiomycota</taxon>
        <taxon>Ustilaginomycotina</taxon>
        <taxon>Exobasidiomycetes</taxon>
        <taxon>Ceraceosorales</taxon>
        <taxon>Ceraceosoraceae</taxon>
        <taxon>Ceraceosorus</taxon>
    </lineage>
</organism>
<keyword evidence="1" id="KW-0472">Membrane</keyword>
<sequence>MNAVPDILLATGITSNNVTIITTMSLFFQHAELAPMHTSAIQQMFVVAFWIALGISHSLVDLSHVLGGIHPYLHTFVVIHGAEPWVPLPAQGGRRFSIDLQPIAANSTISSVTFAFMLAQPSMRKAQSLGGKSIHMLKRPRSQITLAKLEDVCLVATSTSTASAASKTQGFVRLVELDLNSLGEAAYNLWKLEIADNHQHLDVQHCLQFFMLDDPGSKGNKLLFLVWKWGLVTCPKLVPDVSGQSNEKLYRYNLPSCTNVKHLGEGLAQNGDDAPSCPLPFGVGETHFMWGGVFPCGDPDALPFSGVGATHFM</sequence>
<accession>A0A0P1BCR7</accession>
<feature type="transmembrane region" description="Helical" evidence="1">
    <location>
        <begin position="40"/>
        <end position="60"/>
    </location>
</feature>
<proteinExistence type="predicted"/>
<dbReference type="AlphaFoldDB" id="A0A0P1BCR7"/>